<name>A0ABP0RHT1_9DINO</name>
<reference evidence="4 5" key="1">
    <citation type="submission" date="2024-02" db="EMBL/GenBank/DDBJ databases">
        <authorList>
            <person name="Chen Y."/>
            <person name="Shah S."/>
            <person name="Dougan E. K."/>
            <person name="Thang M."/>
            <person name="Chan C."/>
        </authorList>
    </citation>
    <scope>NUCLEOTIDE SEQUENCE [LARGE SCALE GENOMIC DNA]</scope>
</reference>
<dbReference type="EMBL" id="CAXAMM010041339">
    <property type="protein sequence ID" value="CAK9098726.1"/>
    <property type="molecule type" value="Genomic_DNA"/>
</dbReference>
<dbReference type="PANTHER" id="PTHR21540">
    <property type="entry name" value="RING FINGER AND SWIM DOMAIN-CONTAINING PROTEIN 2"/>
    <property type="match status" value="1"/>
</dbReference>
<dbReference type="Pfam" id="PF04434">
    <property type="entry name" value="SWIM"/>
    <property type="match status" value="1"/>
</dbReference>
<keyword evidence="5" id="KW-1185">Reference proteome</keyword>
<comment type="caution">
    <text evidence="4">The sequence shown here is derived from an EMBL/GenBank/DDBJ whole genome shotgun (WGS) entry which is preliminary data.</text>
</comment>
<evidence type="ECO:0000256" key="2">
    <source>
        <dbReference type="SAM" id="MobiDB-lite"/>
    </source>
</evidence>
<evidence type="ECO:0000259" key="3">
    <source>
        <dbReference type="PROSITE" id="PS50966"/>
    </source>
</evidence>
<feature type="region of interest" description="Disordered" evidence="2">
    <location>
        <begin position="173"/>
        <end position="208"/>
    </location>
</feature>
<feature type="domain" description="SWIM-type" evidence="3">
    <location>
        <begin position="133"/>
        <end position="166"/>
    </location>
</feature>
<dbReference type="Proteomes" id="UP001642464">
    <property type="component" value="Unassembled WGS sequence"/>
</dbReference>
<proteinExistence type="predicted"/>
<keyword evidence="1" id="KW-0863">Zinc-finger</keyword>
<accession>A0ABP0RHT1</accession>
<evidence type="ECO:0000313" key="5">
    <source>
        <dbReference type="Proteomes" id="UP001642464"/>
    </source>
</evidence>
<evidence type="ECO:0000313" key="4">
    <source>
        <dbReference type="EMBL" id="CAK9098726.1"/>
    </source>
</evidence>
<gene>
    <name evidence="4" type="ORF">SCF082_LOCUS46252</name>
</gene>
<keyword evidence="1" id="KW-0479">Metal-binding</keyword>
<dbReference type="PANTHER" id="PTHR21540:SF0">
    <property type="entry name" value="PHD FAMILY PROTEIN"/>
    <property type="match status" value="1"/>
</dbReference>
<organism evidence="4 5">
    <name type="scientific">Durusdinium trenchii</name>
    <dbReference type="NCBI Taxonomy" id="1381693"/>
    <lineage>
        <taxon>Eukaryota</taxon>
        <taxon>Sar</taxon>
        <taxon>Alveolata</taxon>
        <taxon>Dinophyceae</taxon>
        <taxon>Suessiales</taxon>
        <taxon>Symbiodiniaceae</taxon>
        <taxon>Durusdinium</taxon>
    </lineage>
</organism>
<feature type="region of interest" description="Disordered" evidence="2">
    <location>
        <begin position="1"/>
        <end position="43"/>
    </location>
</feature>
<keyword evidence="1" id="KW-0862">Zinc</keyword>
<dbReference type="InterPro" id="IPR039903">
    <property type="entry name" value="Zswim2"/>
</dbReference>
<dbReference type="PROSITE" id="PS50966">
    <property type="entry name" value="ZF_SWIM"/>
    <property type="match status" value="1"/>
</dbReference>
<feature type="compositionally biased region" description="Basic residues" evidence="2">
    <location>
        <begin position="16"/>
        <end position="32"/>
    </location>
</feature>
<protein>
    <submittedName>
        <fullName evidence="4">SWIM-type domain-containing protein</fullName>
    </submittedName>
</protein>
<evidence type="ECO:0000256" key="1">
    <source>
        <dbReference type="PROSITE-ProRule" id="PRU00325"/>
    </source>
</evidence>
<dbReference type="InterPro" id="IPR007527">
    <property type="entry name" value="Znf_SWIM"/>
</dbReference>
<sequence length="208" mass="22798">MAARKLPAASKPLPAVKKRARKVTAAPKRKPASRPQARQIRSSPVINTRSTVRTDRLVNGGIARITASSASSSSTSLPAQEDRAVRFVRQPSNALCDRIDRALSQRLYLLQMQKHEGGPGAEFKVLGSTGNVYSVDIGTRPCCDCPDFLKGRGLCKHILFIWLRVLGVSEDGARTVQREEDQEQSGKGSKMFEGRAASRIDSIQRTQK</sequence>